<keyword evidence="1" id="KW-1133">Transmembrane helix</keyword>
<evidence type="ECO:0000313" key="3">
    <source>
        <dbReference type="Proteomes" id="UP000280073"/>
    </source>
</evidence>
<proteinExistence type="predicted"/>
<name>A0A3R9RXW2_ACIBA</name>
<keyword evidence="1" id="KW-0472">Membrane</keyword>
<evidence type="ECO:0000256" key="1">
    <source>
        <dbReference type="SAM" id="Phobius"/>
    </source>
</evidence>
<dbReference type="EMBL" id="RFDI01001427">
    <property type="protein sequence ID" value="RSR43495.1"/>
    <property type="molecule type" value="Genomic_DNA"/>
</dbReference>
<evidence type="ECO:0000313" key="2">
    <source>
        <dbReference type="EMBL" id="RSR43495.1"/>
    </source>
</evidence>
<keyword evidence="1" id="KW-0812">Transmembrane</keyword>
<dbReference type="Pfam" id="PF11948">
    <property type="entry name" value="DUF3465"/>
    <property type="match status" value="1"/>
</dbReference>
<dbReference type="AlphaFoldDB" id="A0A3R9RXW2"/>
<comment type="caution">
    <text evidence="2">The sequence shown here is derived from an EMBL/GenBank/DDBJ whole genome shotgun (WGS) entry which is preliminary data.</text>
</comment>
<dbReference type="InterPro" id="IPR021856">
    <property type="entry name" value="DUF3465"/>
</dbReference>
<feature type="transmembrane region" description="Helical" evidence="1">
    <location>
        <begin position="6"/>
        <end position="23"/>
    </location>
</feature>
<accession>A0A3R9RXW2</accession>
<dbReference type="RefSeq" id="WP_270175576.1">
    <property type="nucleotide sequence ID" value="NZ_JAQFHQ010000245.1"/>
</dbReference>
<organism evidence="2 3">
    <name type="scientific">Acinetobacter baumannii</name>
    <dbReference type="NCBI Taxonomy" id="470"/>
    <lineage>
        <taxon>Bacteria</taxon>
        <taxon>Pseudomonadati</taxon>
        <taxon>Pseudomonadota</taxon>
        <taxon>Gammaproteobacteria</taxon>
        <taxon>Moraxellales</taxon>
        <taxon>Moraxellaceae</taxon>
        <taxon>Acinetobacter</taxon>
        <taxon>Acinetobacter calcoaceticus/baumannii complex</taxon>
    </lineage>
</organism>
<reference evidence="2 3" key="1">
    <citation type="submission" date="2018-10" db="EMBL/GenBank/DDBJ databases">
        <title>GWAS and RNA-Seq identify cryptic mechanisms of antimicrobial resistance in Acinetobacter baumannii.</title>
        <authorList>
            <person name="Sahl J.W."/>
        </authorList>
    </citation>
    <scope>NUCLEOTIDE SEQUENCE [LARGE SCALE GENOMIC DNA]</scope>
    <source>
        <strain evidence="2 3">TG28175</strain>
    </source>
</reference>
<sequence length="92" mass="9998">MTNKKNLGIGGIIVLLIAAYLGLDLSGHKNNSTPSSSIPANQRTETTFSNDGVDTIKAAYERRQSNIQVQGSGRVKAILREDNDGSRHQKFI</sequence>
<dbReference type="Proteomes" id="UP000280073">
    <property type="component" value="Unassembled WGS sequence"/>
</dbReference>
<protein>
    <submittedName>
        <fullName evidence="2">DUF3465 domain-containing protein</fullName>
    </submittedName>
</protein>
<feature type="non-terminal residue" evidence="2">
    <location>
        <position position="92"/>
    </location>
</feature>
<gene>
    <name evidence="2" type="ORF">EA686_20960</name>
</gene>